<dbReference type="EMBL" id="UPXP01000017">
    <property type="protein sequence ID" value="VBB39988.1"/>
    <property type="molecule type" value="Genomic_DNA"/>
</dbReference>
<dbReference type="AlphaFoldDB" id="A0A652ZW07"/>
<organism evidence="1">
    <name type="scientific">uncultured Spirochaetota bacterium</name>
    <dbReference type="NCBI Taxonomy" id="460511"/>
    <lineage>
        <taxon>Bacteria</taxon>
        <taxon>Pseudomonadati</taxon>
        <taxon>Spirochaetota</taxon>
        <taxon>environmental samples</taxon>
    </lineage>
</organism>
<accession>A0A652ZW07</accession>
<sequence length="409" mass="46356">MSVHKENISAITFCNPNLLDSAILKRIALSFDSLMIVGLDQKISLDKIQSKVTEKIYIDNLIIDRIQDLYTVPEFVFEAEEAMRIGITYHPILFNTPKLRYISSIYYARVINFGRRNLLVKRENLPRHLDANDLEQYEILENNLGGIQQSVFDYTIAEEVMRLTKYQLKNNSVDSYFDAGFHVFRIVSDLIAILGDMQKDQVVATCFKADQFELLIIAWKLVTHISDRIPDFKKRLLSHELSDPIDISKLGYLTMGIIESVVDKKEIIKRTYGEIRKYKEANQPAYERFAEYVKSCVHELDDLDESSTIINRIRKMIDTDVTAEARRIRDEMAEVWSKMFTSVGVKAAGTILTSGGSILSALTTGNIGMTATLGGMAGSFLTSIINDVTGAIQDGSKVRKHGLAYLLRI</sequence>
<reference evidence="1" key="1">
    <citation type="submission" date="2018-07" db="EMBL/GenBank/DDBJ databases">
        <authorList>
            <consortium name="Genoscope - CEA"/>
            <person name="William W."/>
        </authorList>
    </citation>
    <scope>NUCLEOTIDE SEQUENCE</scope>
    <source>
        <strain evidence="1">IK1</strain>
    </source>
</reference>
<protein>
    <submittedName>
        <fullName evidence="1">Uncharacterized protein</fullName>
    </submittedName>
</protein>
<evidence type="ECO:0000313" key="1">
    <source>
        <dbReference type="EMBL" id="VBB39988.1"/>
    </source>
</evidence>
<name>A0A652ZW07_9SPIR</name>
<gene>
    <name evidence="1" type="ORF">TRIP_E240026</name>
</gene>
<proteinExistence type="predicted"/>